<dbReference type="PANTHER" id="PTHR10622:SF10">
    <property type="entry name" value="HET DOMAIN-CONTAINING PROTEIN"/>
    <property type="match status" value="1"/>
</dbReference>
<dbReference type="OrthoDB" id="674604at2759"/>
<organism evidence="3 4">
    <name type="scientific">Aspergillus bertholletiae</name>
    <dbReference type="NCBI Taxonomy" id="1226010"/>
    <lineage>
        <taxon>Eukaryota</taxon>
        <taxon>Fungi</taxon>
        <taxon>Dikarya</taxon>
        <taxon>Ascomycota</taxon>
        <taxon>Pezizomycotina</taxon>
        <taxon>Eurotiomycetes</taxon>
        <taxon>Eurotiomycetidae</taxon>
        <taxon>Eurotiales</taxon>
        <taxon>Aspergillaceae</taxon>
        <taxon>Aspergillus</taxon>
        <taxon>Aspergillus subgen. Circumdati</taxon>
    </lineage>
</organism>
<proteinExistence type="predicted"/>
<name>A0A5N7B3W3_9EURO</name>
<dbReference type="PANTHER" id="PTHR10622">
    <property type="entry name" value="HET DOMAIN-CONTAINING PROTEIN"/>
    <property type="match status" value="1"/>
</dbReference>
<reference evidence="3 4" key="1">
    <citation type="submission" date="2019-04" db="EMBL/GenBank/DDBJ databases">
        <title>Friends and foes A comparative genomics studyof 23 Aspergillus species from section Flavi.</title>
        <authorList>
            <consortium name="DOE Joint Genome Institute"/>
            <person name="Kjaerbolling I."/>
            <person name="Vesth T."/>
            <person name="Frisvad J.C."/>
            <person name="Nybo J.L."/>
            <person name="Theobald S."/>
            <person name="Kildgaard S."/>
            <person name="Isbrandt T."/>
            <person name="Kuo A."/>
            <person name="Sato A."/>
            <person name="Lyhne E.K."/>
            <person name="Kogle M.E."/>
            <person name="Wiebenga A."/>
            <person name="Kun R.S."/>
            <person name="Lubbers R.J."/>
            <person name="Makela M.R."/>
            <person name="Barry K."/>
            <person name="Chovatia M."/>
            <person name="Clum A."/>
            <person name="Daum C."/>
            <person name="Haridas S."/>
            <person name="He G."/>
            <person name="LaButti K."/>
            <person name="Lipzen A."/>
            <person name="Mondo S."/>
            <person name="Riley R."/>
            <person name="Salamov A."/>
            <person name="Simmons B.A."/>
            <person name="Magnuson J.K."/>
            <person name="Henrissat B."/>
            <person name="Mortensen U.H."/>
            <person name="Larsen T.O."/>
            <person name="Devries R.P."/>
            <person name="Grigoriev I.V."/>
            <person name="Machida M."/>
            <person name="Baker S.E."/>
            <person name="Andersen M.R."/>
        </authorList>
    </citation>
    <scope>NUCLEOTIDE SEQUENCE [LARGE SCALE GENOMIC DNA]</scope>
    <source>
        <strain evidence="3 4">IBT 29228</strain>
    </source>
</reference>
<dbReference type="Pfam" id="PF12796">
    <property type="entry name" value="Ank_2"/>
    <property type="match status" value="1"/>
</dbReference>
<evidence type="ECO:0000313" key="4">
    <source>
        <dbReference type="Proteomes" id="UP000326198"/>
    </source>
</evidence>
<feature type="domain" description="Heterokaryon incompatibility" evidence="2">
    <location>
        <begin position="22"/>
        <end position="116"/>
    </location>
</feature>
<dbReference type="SMART" id="SM00248">
    <property type="entry name" value="ANK"/>
    <property type="match status" value="1"/>
</dbReference>
<dbReference type="Gene3D" id="1.25.40.20">
    <property type="entry name" value="Ankyrin repeat-containing domain"/>
    <property type="match status" value="1"/>
</dbReference>
<dbReference type="AlphaFoldDB" id="A0A5N7B3W3"/>
<gene>
    <name evidence="3" type="ORF">BDV26DRAFT_282407</name>
</gene>
<accession>A0A5N7B3W3</accession>
<dbReference type="EMBL" id="ML736235">
    <property type="protein sequence ID" value="KAE8376693.1"/>
    <property type="molecule type" value="Genomic_DNA"/>
</dbReference>
<dbReference type="PROSITE" id="PS50297">
    <property type="entry name" value="ANK_REP_REGION"/>
    <property type="match status" value="1"/>
</dbReference>
<protein>
    <submittedName>
        <fullName evidence="3">Heterokaryon incompatibility protein-domain-containing protein</fullName>
    </submittedName>
</protein>
<keyword evidence="1" id="KW-0040">ANK repeat</keyword>
<evidence type="ECO:0000259" key="2">
    <source>
        <dbReference type="Pfam" id="PF06985"/>
    </source>
</evidence>
<dbReference type="PROSITE" id="PS50088">
    <property type="entry name" value="ANK_REPEAT"/>
    <property type="match status" value="1"/>
</dbReference>
<sequence>MRLLHTSTFETKIFPDGETPPYAILSHTWGQEEITYADLQDLHSTDVTGKEGFEKIKSSCRIANADDFDYIWIDTCCIDKPSKSDLTEIASAINSMYQWYSEARICYAYLADFESRKDIWNSQWFTRGHMVFLNKHWTPLGTKGSLQSGLSARTHIPVDVLSGTADMESISVAQRMAWAAGRQTTRVEDRAYSLLGLFGISMPLLYGEGHTAFIRLQEGIIKVSDDESIFAWKSAEWKDYKGFLATSPGDFSRSRLQVELRFFAAGDHGAGLAILNCTRLGQKDHFIAIYVADRFLTLDRFVRVECSELNYPPRLLTFRHRRLAGMNMPEVQNHKQLFVQPMVPGDKSSAPPRSPPSPLSPQIQHVDYGGLLLGAVKKSDAYGREDLVRMLLGISDINPDEPDKSGFTPICLAAVSGHPNVVDLLIAHGVDVDSSSNGISIDVARLLVDRGAYVSSLKLIYLYMRRLGGGQSSP</sequence>
<dbReference type="Pfam" id="PF06985">
    <property type="entry name" value="HET"/>
    <property type="match status" value="1"/>
</dbReference>
<evidence type="ECO:0000313" key="3">
    <source>
        <dbReference type="EMBL" id="KAE8376693.1"/>
    </source>
</evidence>
<dbReference type="SUPFAM" id="SSF48403">
    <property type="entry name" value="Ankyrin repeat"/>
    <property type="match status" value="1"/>
</dbReference>
<dbReference type="Proteomes" id="UP000326198">
    <property type="component" value="Unassembled WGS sequence"/>
</dbReference>
<dbReference type="InterPro" id="IPR010730">
    <property type="entry name" value="HET"/>
</dbReference>
<feature type="repeat" description="ANK" evidence="1">
    <location>
        <begin position="405"/>
        <end position="437"/>
    </location>
</feature>
<keyword evidence="4" id="KW-1185">Reference proteome</keyword>
<evidence type="ECO:0000256" key="1">
    <source>
        <dbReference type="PROSITE-ProRule" id="PRU00023"/>
    </source>
</evidence>
<dbReference type="InterPro" id="IPR002110">
    <property type="entry name" value="Ankyrin_rpt"/>
</dbReference>
<dbReference type="InterPro" id="IPR036770">
    <property type="entry name" value="Ankyrin_rpt-contain_sf"/>
</dbReference>